<keyword evidence="1" id="KW-1133">Transmembrane helix</keyword>
<feature type="transmembrane region" description="Helical" evidence="1">
    <location>
        <begin position="176"/>
        <end position="193"/>
    </location>
</feature>
<feature type="transmembrane region" description="Helical" evidence="1">
    <location>
        <begin position="20"/>
        <end position="46"/>
    </location>
</feature>
<dbReference type="GO" id="GO:0004175">
    <property type="term" value="F:endopeptidase activity"/>
    <property type="evidence" value="ECO:0007669"/>
    <property type="project" value="UniProtKB-ARBA"/>
</dbReference>
<evidence type="ECO:0000256" key="1">
    <source>
        <dbReference type="SAM" id="Phobius"/>
    </source>
</evidence>
<dbReference type="RefSeq" id="WP_274326075.1">
    <property type="nucleotide sequence ID" value="NZ_CP118158.1"/>
</dbReference>
<dbReference type="InterPro" id="IPR052710">
    <property type="entry name" value="CAAX_protease"/>
</dbReference>
<organism evidence="3 4">
    <name type="scientific">Halosimplex aquaticum</name>
    <dbReference type="NCBI Taxonomy" id="3026162"/>
    <lineage>
        <taxon>Archaea</taxon>
        <taxon>Methanobacteriati</taxon>
        <taxon>Methanobacteriota</taxon>
        <taxon>Stenosarchaea group</taxon>
        <taxon>Halobacteria</taxon>
        <taxon>Halobacteriales</taxon>
        <taxon>Haloarculaceae</taxon>
        <taxon>Halosimplex</taxon>
    </lineage>
</organism>
<gene>
    <name evidence="3" type="ORF">ACFQMA_11850</name>
</gene>
<dbReference type="GeneID" id="78820810"/>
<dbReference type="EMBL" id="JBHTAS010000001">
    <property type="protein sequence ID" value="MFC7140519.1"/>
    <property type="molecule type" value="Genomic_DNA"/>
</dbReference>
<protein>
    <submittedName>
        <fullName evidence="3">CPBP family intramembrane glutamic endopeptidase</fullName>
        <ecNumber evidence="3">3.4.-.-</ecNumber>
    </submittedName>
</protein>
<keyword evidence="3" id="KW-0378">Hydrolase</keyword>
<feature type="transmembrane region" description="Helical" evidence="1">
    <location>
        <begin position="200"/>
        <end position="217"/>
    </location>
</feature>
<dbReference type="AlphaFoldDB" id="A0ABD5XZR0"/>
<accession>A0ABD5XZR0</accession>
<dbReference type="PANTHER" id="PTHR36435:SF1">
    <property type="entry name" value="CAAX AMINO TERMINAL PROTEASE FAMILY PROTEIN"/>
    <property type="match status" value="1"/>
</dbReference>
<dbReference type="EC" id="3.4.-.-" evidence="3"/>
<feature type="transmembrane region" description="Helical" evidence="1">
    <location>
        <begin position="98"/>
        <end position="119"/>
    </location>
</feature>
<keyword evidence="1" id="KW-0812">Transmembrane</keyword>
<dbReference type="PANTHER" id="PTHR36435">
    <property type="entry name" value="SLR1288 PROTEIN"/>
    <property type="match status" value="1"/>
</dbReference>
<keyword evidence="4" id="KW-1185">Reference proteome</keyword>
<dbReference type="Pfam" id="PF02517">
    <property type="entry name" value="Rce1-like"/>
    <property type="match status" value="1"/>
</dbReference>
<feature type="domain" description="CAAX prenyl protease 2/Lysostaphin resistance protein A-like" evidence="2">
    <location>
        <begin position="142"/>
        <end position="236"/>
    </location>
</feature>
<dbReference type="GO" id="GO:0080120">
    <property type="term" value="P:CAAX-box protein maturation"/>
    <property type="evidence" value="ECO:0007669"/>
    <property type="project" value="UniProtKB-ARBA"/>
</dbReference>
<evidence type="ECO:0000313" key="4">
    <source>
        <dbReference type="Proteomes" id="UP001596432"/>
    </source>
</evidence>
<proteinExistence type="predicted"/>
<reference evidence="3 4" key="1">
    <citation type="journal article" date="2019" name="Int. J. Syst. Evol. Microbiol.">
        <title>The Global Catalogue of Microorganisms (GCM) 10K type strain sequencing project: providing services to taxonomists for standard genome sequencing and annotation.</title>
        <authorList>
            <consortium name="The Broad Institute Genomics Platform"/>
            <consortium name="The Broad Institute Genome Sequencing Center for Infectious Disease"/>
            <person name="Wu L."/>
            <person name="Ma J."/>
        </authorList>
    </citation>
    <scope>NUCLEOTIDE SEQUENCE [LARGE SCALE GENOMIC DNA]</scope>
    <source>
        <strain evidence="3 4">XZYJT29</strain>
    </source>
</reference>
<dbReference type="Proteomes" id="UP001596432">
    <property type="component" value="Unassembled WGS sequence"/>
</dbReference>
<dbReference type="InterPro" id="IPR003675">
    <property type="entry name" value="Rce1/LyrA-like_dom"/>
</dbReference>
<comment type="caution">
    <text evidence="3">The sequence shown here is derived from an EMBL/GenBank/DDBJ whole genome shotgun (WGS) entry which is preliminary data.</text>
</comment>
<evidence type="ECO:0000259" key="2">
    <source>
        <dbReference type="Pfam" id="PF02517"/>
    </source>
</evidence>
<sequence length="249" mass="26147">MFSPTKGETEAFSRVRSVATAIGLTYGSTIIGSIVVAVATTLLAVFGLDITARPSLRLVLSTILLQGVTFGGLSILYLRFHDSGFDFVSFTIPDRRDVAVTVAGIVTLLGLLVVASTIISSLGIESAQNRIVTIGQQNPTVFLLLIPLSFLVVGPGEELLYRGLVQGTLRETLHPARAIVLASALFASIHLFSLTGEGKLVYVGIAFALALVLGATYEYTDNLAVPAVIHGAYNAVQFASAYLTATGGT</sequence>
<feature type="transmembrane region" description="Helical" evidence="1">
    <location>
        <begin position="58"/>
        <end position="78"/>
    </location>
</feature>
<keyword evidence="1" id="KW-0472">Membrane</keyword>
<feature type="transmembrane region" description="Helical" evidence="1">
    <location>
        <begin position="140"/>
        <end position="156"/>
    </location>
</feature>
<name>A0ABD5XZR0_9EURY</name>
<evidence type="ECO:0000313" key="3">
    <source>
        <dbReference type="EMBL" id="MFC7140519.1"/>
    </source>
</evidence>